<evidence type="ECO:0000256" key="2">
    <source>
        <dbReference type="ARBA" id="ARBA00022630"/>
    </source>
</evidence>
<dbReference type="SUPFAM" id="SSF51905">
    <property type="entry name" value="FAD/NAD(P)-binding domain"/>
    <property type="match status" value="1"/>
</dbReference>
<evidence type="ECO:0000256" key="4">
    <source>
        <dbReference type="ARBA" id="ARBA00023002"/>
    </source>
</evidence>
<dbReference type="Gene3D" id="3.50.50.60">
    <property type="entry name" value="FAD/NAD(P)-binding domain"/>
    <property type="match status" value="1"/>
</dbReference>
<gene>
    <name evidence="8" type="primary">nah</name>
    <name evidence="8" type="ORF">GCM10011499_33940</name>
</gene>
<evidence type="ECO:0000313" key="9">
    <source>
        <dbReference type="Proteomes" id="UP000596977"/>
    </source>
</evidence>
<evidence type="ECO:0000259" key="7">
    <source>
        <dbReference type="Pfam" id="PF01494"/>
    </source>
</evidence>
<proteinExistence type="predicted"/>
<dbReference type="GO" id="GO:0004497">
    <property type="term" value="F:monooxygenase activity"/>
    <property type="evidence" value="ECO:0007669"/>
    <property type="project" value="UniProtKB-KW"/>
</dbReference>
<keyword evidence="3" id="KW-0274">FAD</keyword>
<keyword evidence="4" id="KW-0560">Oxidoreductase</keyword>
<dbReference type="InterPro" id="IPR036188">
    <property type="entry name" value="FAD/NAD-bd_sf"/>
</dbReference>
<keyword evidence="6" id="KW-0472">Membrane</keyword>
<feature type="domain" description="FAD-binding" evidence="7">
    <location>
        <begin position="7"/>
        <end position="346"/>
    </location>
</feature>
<organism evidence="8 9">
    <name type="scientific">Pelagibacterium lentulum</name>
    <dbReference type="NCBI Taxonomy" id="2029865"/>
    <lineage>
        <taxon>Bacteria</taxon>
        <taxon>Pseudomonadati</taxon>
        <taxon>Pseudomonadota</taxon>
        <taxon>Alphaproteobacteria</taxon>
        <taxon>Hyphomicrobiales</taxon>
        <taxon>Devosiaceae</taxon>
        <taxon>Pelagibacterium</taxon>
    </lineage>
</organism>
<dbReference type="Proteomes" id="UP000596977">
    <property type="component" value="Unassembled WGS sequence"/>
</dbReference>
<keyword evidence="9" id="KW-1185">Reference proteome</keyword>
<keyword evidence="6" id="KW-1133">Transmembrane helix</keyword>
<reference evidence="8 9" key="1">
    <citation type="journal article" date="2014" name="Int. J. Syst. Evol. Microbiol.">
        <title>Complete genome sequence of Corynebacterium casei LMG S-19264T (=DSM 44701T), isolated from a smear-ripened cheese.</title>
        <authorList>
            <consortium name="US DOE Joint Genome Institute (JGI-PGF)"/>
            <person name="Walter F."/>
            <person name="Albersmeier A."/>
            <person name="Kalinowski J."/>
            <person name="Ruckert C."/>
        </authorList>
    </citation>
    <scope>NUCLEOTIDE SEQUENCE [LARGE SCALE GENOMIC DNA]</scope>
    <source>
        <strain evidence="8 9">CGMCC 1.15896</strain>
    </source>
</reference>
<dbReference type="InterPro" id="IPR002938">
    <property type="entry name" value="FAD-bd"/>
</dbReference>
<dbReference type="Pfam" id="PF01494">
    <property type="entry name" value="FAD_binding_3"/>
    <property type="match status" value="1"/>
</dbReference>
<evidence type="ECO:0000313" key="8">
    <source>
        <dbReference type="EMBL" id="GGA60896.1"/>
    </source>
</evidence>
<dbReference type="AlphaFoldDB" id="A0A916RLE5"/>
<comment type="cofactor">
    <cofactor evidence="1">
        <name>FAD</name>
        <dbReference type="ChEBI" id="CHEBI:57692"/>
    </cofactor>
</comment>
<comment type="caution">
    <text evidence="8">The sequence shown here is derived from an EMBL/GenBank/DDBJ whole genome shotgun (WGS) entry which is preliminary data.</text>
</comment>
<dbReference type="PANTHER" id="PTHR13789:SF318">
    <property type="entry name" value="GERANYLGERANYL DIPHOSPHATE REDUCTASE"/>
    <property type="match status" value="1"/>
</dbReference>
<name>A0A916RLE5_9HYPH</name>
<evidence type="ECO:0000256" key="5">
    <source>
        <dbReference type="ARBA" id="ARBA00023033"/>
    </source>
</evidence>
<evidence type="ECO:0000256" key="3">
    <source>
        <dbReference type="ARBA" id="ARBA00022827"/>
    </source>
</evidence>
<keyword evidence="2" id="KW-0285">Flavoprotein</keyword>
<protein>
    <submittedName>
        <fullName evidence="8">Salicylate hydroxylase</fullName>
    </submittedName>
</protein>
<sequence length="395" mass="42631">MSAHRTIYIAGAGVAGLTLALGLAKFGLHVVVIERNSAVGEFGAGLQISPNARRELNRLGLDEALAASSFEPEGIDIYSGNAEKPLQTLTLGQAARKRYGLPYAVMHRADLVDLLYGAAKRFANIEIVFSVASFAVEPGTDGLEVRFTEPDGKQRRAKAFAFVGADGVQSVTRTEILKLGKANFSGKIAWRTLIAPDAFPDSLARDKTSLLLGSSYHGVVYPLPHRDCINVVLFSNEREKRIATLPEKGAPPIRARSGPLAQILAAGGNAWTPWVLSSVEIDAWHQGAIGLIGDAAHAMLPFQAQGAAMAIEDAATLAPLLAASPNAAHAFSRYETLRRERVEKVQKLSARNGRVFHMRWPFALARNAVILAQGGDGHFKRLDWLYGFDTRNTAM</sequence>
<dbReference type="InterPro" id="IPR050493">
    <property type="entry name" value="FAD-dep_Monooxygenase_BioMet"/>
</dbReference>
<dbReference type="PANTHER" id="PTHR13789">
    <property type="entry name" value="MONOOXYGENASE"/>
    <property type="match status" value="1"/>
</dbReference>
<feature type="transmembrane region" description="Helical" evidence="6">
    <location>
        <begin position="7"/>
        <end position="28"/>
    </location>
</feature>
<dbReference type="PRINTS" id="PR00420">
    <property type="entry name" value="RNGMNOXGNASE"/>
</dbReference>
<dbReference type="GO" id="GO:0071949">
    <property type="term" value="F:FAD binding"/>
    <property type="evidence" value="ECO:0007669"/>
    <property type="project" value="InterPro"/>
</dbReference>
<dbReference type="EMBL" id="BMKB01000007">
    <property type="protein sequence ID" value="GGA60896.1"/>
    <property type="molecule type" value="Genomic_DNA"/>
</dbReference>
<dbReference type="RefSeq" id="WP_127071575.1">
    <property type="nucleotide sequence ID" value="NZ_BMKB01000007.1"/>
</dbReference>
<keyword evidence="5" id="KW-0503">Monooxygenase</keyword>
<evidence type="ECO:0000256" key="1">
    <source>
        <dbReference type="ARBA" id="ARBA00001974"/>
    </source>
</evidence>
<keyword evidence="6" id="KW-0812">Transmembrane</keyword>
<dbReference type="OrthoDB" id="4230779at2"/>
<accession>A0A916RLE5</accession>
<evidence type="ECO:0000256" key="6">
    <source>
        <dbReference type="SAM" id="Phobius"/>
    </source>
</evidence>